<feature type="compositionally biased region" description="Polar residues" evidence="2">
    <location>
        <begin position="72"/>
        <end position="89"/>
    </location>
</feature>
<organism evidence="4">
    <name type="scientific">Pseudo-nitzschia australis</name>
    <dbReference type="NCBI Taxonomy" id="44445"/>
    <lineage>
        <taxon>Eukaryota</taxon>
        <taxon>Sar</taxon>
        <taxon>Stramenopiles</taxon>
        <taxon>Ochrophyta</taxon>
        <taxon>Bacillariophyta</taxon>
        <taxon>Bacillariophyceae</taxon>
        <taxon>Bacillariophycidae</taxon>
        <taxon>Bacillariales</taxon>
        <taxon>Bacillariaceae</taxon>
        <taxon>Pseudo-nitzschia</taxon>
    </lineage>
</organism>
<accession>A0A6V0AHN4</accession>
<dbReference type="EMBL" id="HBIX01020992">
    <property type="protein sequence ID" value="CAE0721987.1"/>
    <property type="molecule type" value="Transcribed_RNA"/>
</dbReference>
<feature type="region of interest" description="Disordered" evidence="2">
    <location>
        <begin position="592"/>
        <end position="634"/>
    </location>
</feature>
<feature type="coiled-coil region" evidence="1">
    <location>
        <begin position="505"/>
        <end position="535"/>
    </location>
</feature>
<feature type="region of interest" description="Disordered" evidence="2">
    <location>
        <begin position="1"/>
        <end position="94"/>
    </location>
</feature>
<protein>
    <submittedName>
        <fullName evidence="4">Uncharacterized protein</fullName>
    </submittedName>
</protein>
<dbReference type="AlphaFoldDB" id="A0A6V0AHN4"/>
<evidence type="ECO:0000313" key="4">
    <source>
        <dbReference type="EMBL" id="CAE0721989.1"/>
    </source>
</evidence>
<name>A0A6V0AHN4_9STRA</name>
<keyword evidence="1" id="KW-0175">Coiled coil</keyword>
<feature type="compositionally biased region" description="Low complexity" evidence="2">
    <location>
        <begin position="607"/>
        <end position="620"/>
    </location>
</feature>
<dbReference type="EMBL" id="HBIX01020994">
    <property type="protein sequence ID" value="CAE0721989.1"/>
    <property type="molecule type" value="Transcribed_RNA"/>
</dbReference>
<evidence type="ECO:0000256" key="1">
    <source>
        <dbReference type="SAM" id="Coils"/>
    </source>
</evidence>
<feature type="compositionally biased region" description="Acidic residues" evidence="2">
    <location>
        <begin position="51"/>
        <end position="65"/>
    </location>
</feature>
<reference evidence="4" key="1">
    <citation type="submission" date="2021-01" db="EMBL/GenBank/DDBJ databases">
        <authorList>
            <person name="Corre E."/>
            <person name="Pelletier E."/>
            <person name="Niang G."/>
            <person name="Scheremetjew M."/>
            <person name="Finn R."/>
            <person name="Kale V."/>
            <person name="Holt S."/>
            <person name="Cochrane G."/>
            <person name="Meng A."/>
            <person name="Brown T."/>
            <person name="Cohen L."/>
        </authorList>
    </citation>
    <scope>NUCLEOTIDE SEQUENCE</scope>
    <source>
        <strain evidence="4">10249 10 AB</strain>
    </source>
</reference>
<proteinExistence type="predicted"/>
<gene>
    <name evidence="3" type="ORF">PAUS00366_LOCUS14742</name>
    <name evidence="4" type="ORF">PAUS00366_LOCUS14744</name>
</gene>
<evidence type="ECO:0000256" key="2">
    <source>
        <dbReference type="SAM" id="MobiDB-lite"/>
    </source>
</evidence>
<sequence>MASFSNQSDRNNANANSNDNNNREVDKSGRAALALSENNAIRLPPVSTSSSDEDDYDKTTDEENDIFPTAYASASLNVPWQDDANTTPSNRDHPDESDAIAKMMFDMWGNKERAHQYPGEHTSKALTKNIEKLVAKELFEMKKDTRDAILEELHGVKSRAVPESPQLIESALVAFEDELQTLNYKEKVTDINGKSHPLDQAHLRATNNLQSKYVTSPEFRIRFLRTEFFTVKKAVIRYCKNLNYIWDLFGDTALVRQIYLTDLSKKELKYLKGGQIQCLMARDKMGRRILNIFGTYDISIRDRMRAEAYLNFAAMADDKSSQIYGIVHVAFFSDTVNCVIRFDQDERFIIKKFVSAAPIRCTSLHYCMPDETIFDFFKTIGLSLVSPEMRTCTRVHSGSPMESIYALCQFGIPVDAIPLSVTGTVKSKFCEKFIKMRTAIEQYQKRRCHILGVNYVTKEMEEYLNASPSALLGFPPSCPGTDCPSLDCIVFGDRSFYKHPGNIVFRDYLKVKRDAEEQRREEERKLDKRENIKSQRKRLFFGEFMNEILDETSKRYKFAYYDKDVGWYAHITADTAENRQELRKRISQLVRDERKRERGMHATFTASSISSSSSSSIGIGDNEDSQSVGGGDVDTSSTLSVSSYIGVDAKRFKPNIGCGVNGCG</sequence>
<evidence type="ECO:0000313" key="3">
    <source>
        <dbReference type="EMBL" id="CAE0721987.1"/>
    </source>
</evidence>
<feature type="compositionally biased region" description="Low complexity" evidence="2">
    <location>
        <begin position="8"/>
        <end position="20"/>
    </location>
</feature>